<evidence type="ECO:0000256" key="1">
    <source>
        <dbReference type="SAM" id="MobiDB-lite"/>
    </source>
</evidence>
<protein>
    <submittedName>
        <fullName evidence="2">Uncharacterized protein</fullName>
    </submittedName>
</protein>
<comment type="caution">
    <text evidence="2">The sequence shown here is derived from an EMBL/GenBank/DDBJ whole genome shotgun (WGS) entry which is preliminary data.</text>
</comment>
<feature type="region of interest" description="Disordered" evidence="1">
    <location>
        <begin position="59"/>
        <end position="106"/>
    </location>
</feature>
<dbReference type="AlphaFoldDB" id="A0A0F9JFJ9"/>
<gene>
    <name evidence="2" type="ORF">LCGC14_1535240</name>
</gene>
<sequence>MYFWVLGYSEEGKRVLLGPYASEEKAAEAADYLEESVIYPLETRSQPKAARQVKAELLQDGESSGEAMQRQLHHKGLVQERSQDVNIPTVLAQGGDSIFSGDPFED</sequence>
<reference evidence="2" key="1">
    <citation type="journal article" date="2015" name="Nature">
        <title>Complex archaea that bridge the gap between prokaryotes and eukaryotes.</title>
        <authorList>
            <person name="Spang A."/>
            <person name="Saw J.H."/>
            <person name="Jorgensen S.L."/>
            <person name="Zaremba-Niedzwiedzka K."/>
            <person name="Martijn J."/>
            <person name="Lind A.E."/>
            <person name="van Eijk R."/>
            <person name="Schleper C."/>
            <person name="Guy L."/>
            <person name="Ettema T.J."/>
        </authorList>
    </citation>
    <scope>NUCLEOTIDE SEQUENCE</scope>
</reference>
<accession>A0A0F9JFJ9</accession>
<evidence type="ECO:0000313" key="2">
    <source>
        <dbReference type="EMBL" id="KKM61086.1"/>
    </source>
</evidence>
<name>A0A0F9JFJ9_9ZZZZ</name>
<proteinExistence type="predicted"/>
<organism evidence="2">
    <name type="scientific">marine sediment metagenome</name>
    <dbReference type="NCBI Taxonomy" id="412755"/>
    <lineage>
        <taxon>unclassified sequences</taxon>
        <taxon>metagenomes</taxon>
        <taxon>ecological metagenomes</taxon>
    </lineage>
</organism>
<feature type="non-terminal residue" evidence="2">
    <location>
        <position position="106"/>
    </location>
</feature>
<dbReference type="EMBL" id="LAZR01011554">
    <property type="protein sequence ID" value="KKM61086.1"/>
    <property type="molecule type" value="Genomic_DNA"/>
</dbReference>